<protein>
    <submittedName>
        <fullName evidence="1">Uncharacterized protein</fullName>
    </submittedName>
</protein>
<sequence length="93" mass="10136">MSNNEHSGPPSGYYQRSDSMEDTKTGVYEAEEPAPTFPTKGKTSLTADGQHAVQDASRDTSQQSGAYTADPSVDSQDDQLGEDECYLFDDFET</sequence>
<organism evidence="1 2">
    <name type="scientific">Smallanthus sonchifolius</name>
    <dbReference type="NCBI Taxonomy" id="185202"/>
    <lineage>
        <taxon>Eukaryota</taxon>
        <taxon>Viridiplantae</taxon>
        <taxon>Streptophyta</taxon>
        <taxon>Embryophyta</taxon>
        <taxon>Tracheophyta</taxon>
        <taxon>Spermatophyta</taxon>
        <taxon>Magnoliopsida</taxon>
        <taxon>eudicotyledons</taxon>
        <taxon>Gunneridae</taxon>
        <taxon>Pentapetalae</taxon>
        <taxon>asterids</taxon>
        <taxon>campanulids</taxon>
        <taxon>Asterales</taxon>
        <taxon>Asteraceae</taxon>
        <taxon>Asteroideae</taxon>
        <taxon>Heliantheae alliance</taxon>
        <taxon>Millerieae</taxon>
        <taxon>Smallanthus</taxon>
    </lineage>
</organism>
<evidence type="ECO:0000313" key="2">
    <source>
        <dbReference type="Proteomes" id="UP001056120"/>
    </source>
</evidence>
<dbReference type="Proteomes" id="UP001056120">
    <property type="component" value="Linkage Group LG15"/>
</dbReference>
<reference evidence="1 2" key="2">
    <citation type="journal article" date="2022" name="Mol. Ecol. Resour.">
        <title>The genomes of chicory, endive, great burdock and yacon provide insights into Asteraceae paleo-polyploidization history and plant inulin production.</title>
        <authorList>
            <person name="Fan W."/>
            <person name="Wang S."/>
            <person name="Wang H."/>
            <person name="Wang A."/>
            <person name="Jiang F."/>
            <person name="Liu H."/>
            <person name="Zhao H."/>
            <person name="Xu D."/>
            <person name="Zhang Y."/>
        </authorList>
    </citation>
    <scope>NUCLEOTIDE SEQUENCE [LARGE SCALE GENOMIC DNA]</scope>
    <source>
        <strain evidence="2">cv. Yunnan</strain>
        <tissue evidence="1">Leaves</tissue>
    </source>
</reference>
<gene>
    <name evidence="1" type="ORF">L1987_46610</name>
</gene>
<proteinExistence type="predicted"/>
<evidence type="ECO:0000313" key="1">
    <source>
        <dbReference type="EMBL" id="KAI3776820.1"/>
    </source>
</evidence>
<keyword evidence="2" id="KW-1185">Reference proteome</keyword>
<name>A0ACB9G0C0_9ASTR</name>
<comment type="caution">
    <text evidence="1">The sequence shown here is derived from an EMBL/GenBank/DDBJ whole genome shotgun (WGS) entry which is preliminary data.</text>
</comment>
<dbReference type="EMBL" id="CM042032">
    <property type="protein sequence ID" value="KAI3776820.1"/>
    <property type="molecule type" value="Genomic_DNA"/>
</dbReference>
<accession>A0ACB9G0C0</accession>
<reference evidence="2" key="1">
    <citation type="journal article" date="2022" name="Mol. Ecol. Resour.">
        <title>The genomes of chicory, endive, great burdock and yacon provide insights into Asteraceae palaeo-polyploidization history and plant inulin production.</title>
        <authorList>
            <person name="Fan W."/>
            <person name="Wang S."/>
            <person name="Wang H."/>
            <person name="Wang A."/>
            <person name="Jiang F."/>
            <person name="Liu H."/>
            <person name="Zhao H."/>
            <person name="Xu D."/>
            <person name="Zhang Y."/>
        </authorList>
    </citation>
    <scope>NUCLEOTIDE SEQUENCE [LARGE SCALE GENOMIC DNA]</scope>
    <source>
        <strain evidence="2">cv. Yunnan</strain>
    </source>
</reference>